<proteinExistence type="inferred from homology"/>
<dbReference type="AlphaFoldDB" id="A0A2P6TXQ3"/>
<dbReference type="GO" id="GO:0008483">
    <property type="term" value="F:transaminase activity"/>
    <property type="evidence" value="ECO:0007669"/>
    <property type="project" value="UniProtKB-KW"/>
</dbReference>
<dbReference type="InterPro" id="IPR020578">
    <property type="entry name" value="Aminotrans_V_PyrdxlP_BS"/>
</dbReference>
<dbReference type="InterPro" id="IPR015421">
    <property type="entry name" value="PyrdxlP-dep_Trfase_major"/>
</dbReference>
<comment type="cofactor">
    <cofactor evidence="1 4">
        <name>pyridoxal 5'-phosphate</name>
        <dbReference type="ChEBI" id="CHEBI:597326"/>
    </cofactor>
</comment>
<protein>
    <submittedName>
        <fullName evidence="6">Aminotransferase class V</fullName>
    </submittedName>
</protein>
<evidence type="ECO:0000256" key="1">
    <source>
        <dbReference type="ARBA" id="ARBA00001933"/>
    </source>
</evidence>
<organism evidence="6 7">
    <name type="scientific">Chlorella sorokiniana</name>
    <name type="common">Freshwater green alga</name>
    <dbReference type="NCBI Taxonomy" id="3076"/>
    <lineage>
        <taxon>Eukaryota</taxon>
        <taxon>Viridiplantae</taxon>
        <taxon>Chlorophyta</taxon>
        <taxon>core chlorophytes</taxon>
        <taxon>Trebouxiophyceae</taxon>
        <taxon>Chlorellales</taxon>
        <taxon>Chlorellaceae</taxon>
        <taxon>Chlorella clade</taxon>
        <taxon>Chlorella</taxon>
    </lineage>
</organism>
<dbReference type="InterPro" id="IPR015424">
    <property type="entry name" value="PyrdxlP-dep_Trfase"/>
</dbReference>
<gene>
    <name evidence="6" type="ORF">C2E21_2091</name>
</gene>
<dbReference type="InterPro" id="IPR015422">
    <property type="entry name" value="PyrdxlP-dep_Trfase_small"/>
</dbReference>
<dbReference type="InterPro" id="IPR000192">
    <property type="entry name" value="Aminotrans_V_dom"/>
</dbReference>
<dbReference type="STRING" id="3076.A0A2P6TXQ3"/>
<evidence type="ECO:0000256" key="2">
    <source>
        <dbReference type="ARBA" id="ARBA00022898"/>
    </source>
</evidence>
<dbReference type="EMBL" id="LHPG02000004">
    <property type="protein sequence ID" value="PRW58845.1"/>
    <property type="molecule type" value="Genomic_DNA"/>
</dbReference>
<dbReference type="PANTHER" id="PTHR43586">
    <property type="entry name" value="CYSTEINE DESULFURASE"/>
    <property type="match status" value="1"/>
</dbReference>
<evidence type="ECO:0000313" key="7">
    <source>
        <dbReference type="Proteomes" id="UP000239899"/>
    </source>
</evidence>
<dbReference type="Pfam" id="PF00266">
    <property type="entry name" value="Aminotran_5"/>
    <property type="match status" value="1"/>
</dbReference>
<keyword evidence="6" id="KW-0032">Aminotransferase</keyword>
<dbReference type="OrthoDB" id="7403325at2759"/>
<dbReference type="Proteomes" id="UP000239899">
    <property type="component" value="Unassembled WGS sequence"/>
</dbReference>
<keyword evidence="7" id="KW-1185">Reference proteome</keyword>
<dbReference type="SUPFAM" id="SSF53383">
    <property type="entry name" value="PLP-dependent transferases"/>
    <property type="match status" value="1"/>
</dbReference>
<feature type="domain" description="Aminotransferase class V" evidence="5">
    <location>
        <begin position="115"/>
        <end position="481"/>
    </location>
</feature>
<keyword evidence="6" id="KW-0808">Transferase</keyword>
<evidence type="ECO:0000256" key="4">
    <source>
        <dbReference type="RuleBase" id="RU004504"/>
    </source>
</evidence>
<dbReference type="Gene3D" id="3.90.1150.10">
    <property type="entry name" value="Aspartate Aminotransferase, domain 1"/>
    <property type="match status" value="1"/>
</dbReference>
<dbReference type="Gene3D" id="3.40.640.10">
    <property type="entry name" value="Type I PLP-dependent aspartate aminotransferase-like (Major domain)"/>
    <property type="match status" value="1"/>
</dbReference>
<comment type="similarity">
    <text evidence="3">Belongs to the class-V pyridoxal-phosphate-dependent aminotransferase family.</text>
</comment>
<name>A0A2P6TXQ3_CHLSO</name>
<sequence>MEAGAQPHVQLVQQATNVGLNGRRAGRAASWTPARPFLVRSNRLGGASRWLLRLTGWPPLSRPPPCLCCSSGSSDHIPTLHSHCSMAAAADQAWTEADTAAARRAIPHLRPGLVHLNNAGCSIPMHATLAAVQDYLAREASDGGYEVFDASVDALRRPYTALATLLNCRPEEIAVLTSATAAWQQVLYGLAWGWRPGDRVLTSVHEYGSNAIALLQLAGRTGVSLEVIPETPDGDINTAALQRMLGSSPKPVLVAISHIPTSSGQVYDAAAVGALCRQAGVLYMLDACQSIGQLPVDVQAIQCDFACGTGRKYLRGPRGSGFLFCRSDALDKFEPAVLDNTGGSWSGSREYSIDPTAKRFESYEMAFAAKVGLGVAVEECVQLGIGRIWSRVQHLAQQLRQGLAALPGVTVQDRGRLLCGLVSFTVEGLTADELQQGLAARHINTSVSRIGSSRWDFEARQLEAVVRASVHCFNTEEELQRCVEAVGQLAAAAARGGQR</sequence>
<keyword evidence="2" id="KW-0663">Pyridoxal phosphate</keyword>
<dbReference type="PROSITE" id="PS00595">
    <property type="entry name" value="AA_TRANSFER_CLASS_5"/>
    <property type="match status" value="1"/>
</dbReference>
<evidence type="ECO:0000313" key="6">
    <source>
        <dbReference type="EMBL" id="PRW58845.1"/>
    </source>
</evidence>
<comment type="caution">
    <text evidence="6">The sequence shown here is derived from an EMBL/GenBank/DDBJ whole genome shotgun (WGS) entry which is preliminary data.</text>
</comment>
<evidence type="ECO:0000259" key="5">
    <source>
        <dbReference type="Pfam" id="PF00266"/>
    </source>
</evidence>
<evidence type="ECO:0000256" key="3">
    <source>
        <dbReference type="RuleBase" id="RU004075"/>
    </source>
</evidence>
<accession>A0A2P6TXQ3</accession>
<dbReference type="PANTHER" id="PTHR43586:SF24">
    <property type="entry name" value="BLR4730 PROTEIN"/>
    <property type="match status" value="1"/>
</dbReference>
<reference evidence="6 7" key="1">
    <citation type="journal article" date="2018" name="Plant J.">
        <title>Genome sequences of Chlorella sorokiniana UTEX 1602 and Micractinium conductrix SAG 241.80: implications to maltose excretion by a green alga.</title>
        <authorList>
            <person name="Arriola M.B."/>
            <person name="Velmurugan N."/>
            <person name="Zhang Y."/>
            <person name="Plunkett M.H."/>
            <person name="Hondzo H."/>
            <person name="Barney B.M."/>
        </authorList>
    </citation>
    <scope>NUCLEOTIDE SEQUENCE [LARGE SCALE GENOMIC DNA]</scope>
    <source>
        <strain evidence="7">UTEX 1602</strain>
    </source>
</reference>